<name>A0A1G6M6B1_9BACT</name>
<dbReference type="EMBL" id="FNAC01000001">
    <property type="protein sequence ID" value="SDC50971.1"/>
    <property type="molecule type" value="Genomic_DNA"/>
</dbReference>
<organism evidence="1 2">
    <name type="scientific">Algoriphagus faecimaris</name>
    <dbReference type="NCBI Taxonomy" id="686796"/>
    <lineage>
        <taxon>Bacteria</taxon>
        <taxon>Pseudomonadati</taxon>
        <taxon>Bacteroidota</taxon>
        <taxon>Cytophagia</taxon>
        <taxon>Cytophagales</taxon>
        <taxon>Cyclobacteriaceae</taxon>
        <taxon>Algoriphagus</taxon>
    </lineage>
</organism>
<reference evidence="2" key="1">
    <citation type="submission" date="2016-10" db="EMBL/GenBank/DDBJ databases">
        <authorList>
            <person name="Varghese N."/>
            <person name="Submissions S."/>
        </authorList>
    </citation>
    <scope>NUCLEOTIDE SEQUENCE [LARGE SCALE GENOMIC DNA]</scope>
    <source>
        <strain evidence="2">DSM 23095</strain>
    </source>
</reference>
<keyword evidence="2" id="KW-1185">Reference proteome</keyword>
<dbReference type="Proteomes" id="UP000199060">
    <property type="component" value="Unassembled WGS sequence"/>
</dbReference>
<evidence type="ECO:0000313" key="1">
    <source>
        <dbReference type="EMBL" id="SDC50971.1"/>
    </source>
</evidence>
<gene>
    <name evidence="1" type="ORF">SAMN04488104_100127</name>
</gene>
<proteinExistence type="predicted"/>
<accession>A0A1G6M6B1</accession>
<dbReference type="AlphaFoldDB" id="A0A1G6M6B1"/>
<evidence type="ECO:0000313" key="2">
    <source>
        <dbReference type="Proteomes" id="UP000199060"/>
    </source>
</evidence>
<sequence>MTHRDYRFLKEFDRGYLCVNEIEHDVAVTHGDDYQPCEIP</sequence>
<protein>
    <submittedName>
        <fullName evidence="1">Uncharacterized protein</fullName>
    </submittedName>
</protein>
<dbReference type="STRING" id="686796.SAMN04488104_100127"/>